<dbReference type="AlphaFoldDB" id="A0A917WTU7"/>
<evidence type="ECO:0000256" key="1">
    <source>
        <dbReference type="SAM" id="Phobius"/>
    </source>
</evidence>
<feature type="transmembrane region" description="Helical" evidence="1">
    <location>
        <begin position="33"/>
        <end position="53"/>
    </location>
</feature>
<reference evidence="2" key="2">
    <citation type="submission" date="2020-09" db="EMBL/GenBank/DDBJ databases">
        <authorList>
            <person name="Sun Q."/>
            <person name="Ohkuma M."/>
        </authorList>
    </citation>
    <scope>NUCLEOTIDE SEQUENCE</scope>
    <source>
        <strain evidence="2">JCM 19831</strain>
    </source>
</reference>
<evidence type="ECO:0000313" key="3">
    <source>
        <dbReference type="Proteomes" id="UP000642070"/>
    </source>
</evidence>
<keyword evidence="3" id="KW-1185">Reference proteome</keyword>
<keyword evidence="1" id="KW-1133">Transmembrane helix</keyword>
<comment type="caution">
    <text evidence="2">The sequence shown here is derived from an EMBL/GenBank/DDBJ whole genome shotgun (WGS) entry which is preliminary data.</text>
</comment>
<name>A0A917WTU7_9ACTN</name>
<accession>A0A917WTU7</accession>
<organism evidence="2 3">
    <name type="scientific">Dactylosporangium sucinum</name>
    <dbReference type="NCBI Taxonomy" id="1424081"/>
    <lineage>
        <taxon>Bacteria</taxon>
        <taxon>Bacillati</taxon>
        <taxon>Actinomycetota</taxon>
        <taxon>Actinomycetes</taxon>
        <taxon>Micromonosporales</taxon>
        <taxon>Micromonosporaceae</taxon>
        <taxon>Dactylosporangium</taxon>
    </lineage>
</organism>
<keyword evidence="1" id="KW-0472">Membrane</keyword>
<dbReference type="Proteomes" id="UP000642070">
    <property type="component" value="Unassembled WGS sequence"/>
</dbReference>
<dbReference type="EMBL" id="BMPI01000015">
    <property type="protein sequence ID" value="GGM31706.1"/>
    <property type="molecule type" value="Genomic_DNA"/>
</dbReference>
<reference evidence="2" key="1">
    <citation type="journal article" date="2014" name="Int. J. Syst. Evol. Microbiol.">
        <title>Complete genome sequence of Corynebacterium casei LMG S-19264T (=DSM 44701T), isolated from a smear-ripened cheese.</title>
        <authorList>
            <consortium name="US DOE Joint Genome Institute (JGI-PGF)"/>
            <person name="Walter F."/>
            <person name="Albersmeier A."/>
            <person name="Kalinowski J."/>
            <person name="Ruckert C."/>
        </authorList>
    </citation>
    <scope>NUCLEOTIDE SEQUENCE</scope>
    <source>
        <strain evidence="2">JCM 19831</strain>
    </source>
</reference>
<proteinExistence type="predicted"/>
<protein>
    <submittedName>
        <fullName evidence="2">Uncharacterized protein</fullName>
    </submittedName>
</protein>
<gene>
    <name evidence="2" type="ORF">GCM10007977_036130</name>
</gene>
<keyword evidence="1" id="KW-0812">Transmembrane</keyword>
<evidence type="ECO:0000313" key="2">
    <source>
        <dbReference type="EMBL" id="GGM31706.1"/>
    </source>
</evidence>
<sequence length="146" mass="15382">MVGGVHRVAWALAGAAVVMCVLSAVVGRPWSTLAALAAVVILGAGLALAYFNGRGIQGQWERHGVSAEFVVERVVAEFSDDGHTRLSVDGRVEGAGSRRYETYVRNADVHLVAEGARIAATVLAADPDAVRLHLRPPGFVVLQARS</sequence>